<dbReference type="AlphaFoldDB" id="A0AAD5M380"/>
<comment type="caution">
    <text evidence="1">The sequence shown here is derived from an EMBL/GenBank/DDBJ whole genome shotgun (WGS) entry which is preliminary data.</text>
</comment>
<proteinExistence type="predicted"/>
<name>A0AAD5M380_PYTIN</name>
<keyword evidence="2" id="KW-1185">Reference proteome</keyword>
<accession>A0AAD5M380</accession>
<dbReference type="Proteomes" id="UP001209570">
    <property type="component" value="Unassembled WGS sequence"/>
</dbReference>
<sequence>MAAVARWREIVAPWLHPSITAFIEPVPLEEEDPLDRPAAPCAVEIEPSFGLWIRFPDYFLRRMGESESLRSVREAIELLHIVACVDPISWAALLIESLGHDAQRGRYGRRLVPRYVLSPHEERSSGAIAELSRLRELAVTFGQDDMRTPAFRRAREQLRRLALTLRKEGQTADWDRIKIEVRLRPAPGSPMVRWQLQSYMMHLRDLLQQVHERSSSSTPCFEISSLDIRLDEALLDTMTILALHSFVASDVRVTGLSLNSQIADNAAARTAWQALCRAAAPQLRRVWADLYGGDETHASILFSALACSTSVSSVDVEMWLGISS</sequence>
<evidence type="ECO:0000313" key="1">
    <source>
        <dbReference type="EMBL" id="KAJ0393455.1"/>
    </source>
</evidence>
<protein>
    <submittedName>
        <fullName evidence="1">Uncharacterized protein</fullName>
    </submittedName>
</protein>
<dbReference type="EMBL" id="JAKCXM010000491">
    <property type="protein sequence ID" value="KAJ0393455.1"/>
    <property type="molecule type" value="Genomic_DNA"/>
</dbReference>
<organism evidence="1 2">
    <name type="scientific">Pythium insidiosum</name>
    <name type="common">Pythiosis disease agent</name>
    <dbReference type="NCBI Taxonomy" id="114742"/>
    <lineage>
        <taxon>Eukaryota</taxon>
        <taxon>Sar</taxon>
        <taxon>Stramenopiles</taxon>
        <taxon>Oomycota</taxon>
        <taxon>Peronosporomycetes</taxon>
        <taxon>Pythiales</taxon>
        <taxon>Pythiaceae</taxon>
        <taxon>Pythium</taxon>
    </lineage>
</organism>
<gene>
    <name evidence="1" type="ORF">P43SY_002929</name>
</gene>
<reference evidence="1" key="1">
    <citation type="submission" date="2021-12" db="EMBL/GenBank/DDBJ databases">
        <title>Prjna785345.</title>
        <authorList>
            <person name="Rujirawat T."/>
            <person name="Krajaejun T."/>
        </authorList>
    </citation>
    <scope>NUCLEOTIDE SEQUENCE</scope>
    <source>
        <strain evidence="1">Pi057C3</strain>
    </source>
</reference>
<evidence type="ECO:0000313" key="2">
    <source>
        <dbReference type="Proteomes" id="UP001209570"/>
    </source>
</evidence>